<protein>
    <submittedName>
        <fullName evidence="1">Uncharacterized protein</fullName>
    </submittedName>
</protein>
<evidence type="ECO:0000313" key="2">
    <source>
        <dbReference type="Proteomes" id="UP000186922"/>
    </source>
</evidence>
<name>A0A1D1W875_RAMVA</name>
<gene>
    <name evidence="1" type="primary">RvY_18727-1</name>
    <name evidence="1" type="synonym">RvY_18727.1</name>
    <name evidence="1" type="ORF">RvY_18727</name>
</gene>
<comment type="caution">
    <text evidence="1">The sequence shown here is derived from an EMBL/GenBank/DDBJ whole genome shotgun (WGS) entry which is preliminary data.</text>
</comment>
<sequence length="116" mass="13265">MGRGVRVSGDVVKAVRRMRDDNVSWTRIGKYSGHSSAWGMNLLNHRHLHGHIAKKRGLPRKPSEHLDDTIRHLSQNRHARDWSAGRILKIALDCDEAVTGKRTKICERTVQLRLKS</sequence>
<reference evidence="1 2" key="1">
    <citation type="journal article" date="2016" name="Nat. Commun.">
        <title>Extremotolerant tardigrade genome and improved radiotolerance of human cultured cells by tardigrade-unique protein.</title>
        <authorList>
            <person name="Hashimoto T."/>
            <person name="Horikawa D.D."/>
            <person name="Saito Y."/>
            <person name="Kuwahara H."/>
            <person name="Kozuka-Hata H."/>
            <person name="Shin-I T."/>
            <person name="Minakuchi Y."/>
            <person name="Ohishi K."/>
            <person name="Motoyama A."/>
            <person name="Aizu T."/>
            <person name="Enomoto A."/>
            <person name="Kondo K."/>
            <person name="Tanaka S."/>
            <person name="Hara Y."/>
            <person name="Koshikawa S."/>
            <person name="Sagara H."/>
            <person name="Miura T."/>
            <person name="Yokobori S."/>
            <person name="Miyagawa K."/>
            <person name="Suzuki Y."/>
            <person name="Kubo T."/>
            <person name="Oyama M."/>
            <person name="Kohara Y."/>
            <person name="Fujiyama A."/>
            <person name="Arakawa K."/>
            <person name="Katayama T."/>
            <person name="Toyoda A."/>
            <person name="Kunieda T."/>
        </authorList>
    </citation>
    <scope>NUCLEOTIDE SEQUENCE [LARGE SCALE GENOMIC DNA]</scope>
    <source>
        <strain evidence="1 2">YOKOZUNA-1</strain>
    </source>
</reference>
<evidence type="ECO:0000313" key="1">
    <source>
        <dbReference type="EMBL" id="GAV09133.1"/>
    </source>
</evidence>
<keyword evidence="2" id="KW-1185">Reference proteome</keyword>
<organism evidence="1 2">
    <name type="scientific">Ramazzottius varieornatus</name>
    <name type="common">Water bear</name>
    <name type="synonym">Tardigrade</name>
    <dbReference type="NCBI Taxonomy" id="947166"/>
    <lineage>
        <taxon>Eukaryota</taxon>
        <taxon>Metazoa</taxon>
        <taxon>Ecdysozoa</taxon>
        <taxon>Tardigrada</taxon>
        <taxon>Eutardigrada</taxon>
        <taxon>Parachela</taxon>
        <taxon>Hypsibioidea</taxon>
        <taxon>Ramazzottiidae</taxon>
        <taxon>Ramazzottius</taxon>
    </lineage>
</organism>
<dbReference type="Proteomes" id="UP000186922">
    <property type="component" value="Unassembled WGS sequence"/>
</dbReference>
<dbReference type="AlphaFoldDB" id="A0A1D1W875"/>
<dbReference type="EMBL" id="BDGG01000020">
    <property type="protein sequence ID" value="GAV09133.1"/>
    <property type="molecule type" value="Genomic_DNA"/>
</dbReference>
<proteinExistence type="predicted"/>
<accession>A0A1D1W875</accession>